<organism evidence="2 3">
    <name type="scientific">Schizophyllum amplum</name>
    <dbReference type="NCBI Taxonomy" id="97359"/>
    <lineage>
        <taxon>Eukaryota</taxon>
        <taxon>Fungi</taxon>
        <taxon>Dikarya</taxon>
        <taxon>Basidiomycota</taxon>
        <taxon>Agaricomycotina</taxon>
        <taxon>Agaricomycetes</taxon>
        <taxon>Agaricomycetidae</taxon>
        <taxon>Agaricales</taxon>
        <taxon>Schizophyllaceae</taxon>
        <taxon>Schizophyllum</taxon>
    </lineage>
</organism>
<evidence type="ECO:0000313" key="2">
    <source>
        <dbReference type="EMBL" id="TRM55627.1"/>
    </source>
</evidence>
<reference evidence="2 3" key="1">
    <citation type="journal article" date="2019" name="New Phytol.">
        <title>Comparative genomics reveals unique wood-decay strategies and fruiting body development in the Schizophyllaceae.</title>
        <authorList>
            <person name="Almasi E."/>
            <person name="Sahu N."/>
            <person name="Krizsan K."/>
            <person name="Balint B."/>
            <person name="Kovacs G.M."/>
            <person name="Kiss B."/>
            <person name="Cseklye J."/>
            <person name="Drula E."/>
            <person name="Henrissat B."/>
            <person name="Nagy I."/>
            <person name="Chovatia M."/>
            <person name="Adam C."/>
            <person name="LaButti K."/>
            <person name="Lipzen A."/>
            <person name="Riley R."/>
            <person name="Grigoriev I.V."/>
            <person name="Nagy L.G."/>
        </authorList>
    </citation>
    <scope>NUCLEOTIDE SEQUENCE [LARGE SCALE GENOMIC DNA]</scope>
    <source>
        <strain evidence="2 3">NL-1724</strain>
    </source>
</reference>
<evidence type="ECO:0000256" key="1">
    <source>
        <dbReference type="SAM" id="MobiDB-lite"/>
    </source>
</evidence>
<accession>A0A550BSV2</accession>
<gene>
    <name evidence="2" type="ORF">BD626DRAFT_576918</name>
</gene>
<name>A0A550BSV2_9AGAR</name>
<comment type="caution">
    <text evidence="2">The sequence shown here is derived from an EMBL/GenBank/DDBJ whole genome shotgun (WGS) entry which is preliminary data.</text>
</comment>
<dbReference type="EMBL" id="VDMD01000106">
    <property type="protein sequence ID" value="TRM55627.1"/>
    <property type="molecule type" value="Genomic_DNA"/>
</dbReference>
<feature type="region of interest" description="Disordered" evidence="1">
    <location>
        <begin position="276"/>
        <end position="296"/>
    </location>
</feature>
<feature type="region of interest" description="Disordered" evidence="1">
    <location>
        <begin position="44"/>
        <end position="71"/>
    </location>
</feature>
<dbReference type="AlphaFoldDB" id="A0A550BSV2"/>
<evidence type="ECO:0000313" key="3">
    <source>
        <dbReference type="Proteomes" id="UP000320762"/>
    </source>
</evidence>
<dbReference type="Proteomes" id="UP000320762">
    <property type="component" value="Unassembled WGS sequence"/>
</dbReference>
<keyword evidence="3" id="KW-1185">Reference proteome</keyword>
<protein>
    <submittedName>
        <fullName evidence="2">Uncharacterized protein</fullName>
    </submittedName>
</protein>
<proteinExistence type="predicted"/>
<sequence>MTPTVPPAPPWIVDNVLNNSAILGVWRAAMRCLGILLVNATTPAGNSARPQTPISQPPPSPMRVDTDTRGGAQEAHQSAFYGRYDWDALACAPTSAWTSYSVDEATQGPQTCAYALDAGKVECVMCKLIALLPRATVWILDRGRKAPAPALRNINAYEVSLNVHAECLAAVRNKYIWAIADLSSLLAVAATAVVVVVYDELAVHLVAAVLLTAAAIVEHTHAVSGDEAVIAGLNRLYLLPPPCTTRYVFIAVGHDLDALTGVEDARGTKVVVNAGNQHGRQSRLPRGNADSRRRTRGRVRVF</sequence>